<evidence type="ECO:0000256" key="2">
    <source>
        <dbReference type="SAM" id="Phobius"/>
    </source>
</evidence>
<protein>
    <submittedName>
        <fullName evidence="3">Uncharacterized protein</fullName>
    </submittedName>
</protein>
<proteinExistence type="predicted"/>
<feature type="region of interest" description="Disordered" evidence="1">
    <location>
        <begin position="209"/>
        <end position="228"/>
    </location>
</feature>
<dbReference type="Proteomes" id="UP000033567">
    <property type="component" value="Unassembled WGS sequence"/>
</dbReference>
<dbReference type="AlphaFoldDB" id="A0A0F4KUR0"/>
<evidence type="ECO:0000313" key="3">
    <source>
        <dbReference type="EMBL" id="KJY50140.1"/>
    </source>
</evidence>
<evidence type="ECO:0000256" key="1">
    <source>
        <dbReference type="SAM" id="MobiDB-lite"/>
    </source>
</evidence>
<gene>
    <name evidence="3" type="ORF">JF70_08250</name>
</gene>
<dbReference type="PATRIC" id="fig|1684.5.peg.871"/>
<reference evidence="3 4" key="1">
    <citation type="submission" date="2014-12" db="EMBL/GenBank/DDBJ databases">
        <title>Comparative genomics of the lactic acid bacteria isolated from the honey bee gut.</title>
        <authorList>
            <person name="Ellegaard K.M."/>
            <person name="Tamarit D."/>
            <person name="Javelind E."/>
            <person name="Olofsson T."/>
            <person name="Andersson S.G."/>
            <person name="Vasquez A."/>
        </authorList>
    </citation>
    <scope>NUCLEOTIDE SEQUENCE [LARGE SCALE GENOMIC DNA]</scope>
    <source>
        <strain evidence="3 4">Bin7</strain>
    </source>
</reference>
<keyword evidence="2" id="KW-1133">Transmembrane helix</keyword>
<dbReference type="RefSeq" id="WP_045935400.1">
    <property type="nucleotide sequence ID" value="NZ_KQ033885.1"/>
</dbReference>
<feature type="compositionally biased region" description="Polar residues" evidence="1">
    <location>
        <begin position="219"/>
        <end position="228"/>
    </location>
</feature>
<keyword evidence="2" id="KW-0812">Transmembrane</keyword>
<keyword evidence="4" id="KW-1185">Reference proteome</keyword>
<feature type="transmembrane region" description="Helical" evidence="2">
    <location>
        <begin position="45"/>
        <end position="67"/>
    </location>
</feature>
<dbReference type="Gene3D" id="3.40.190.10">
    <property type="entry name" value="Periplasmic binding protein-like II"/>
    <property type="match status" value="1"/>
</dbReference>
<evidence type="ECO:0000313" key="4">
    <source>
        <dbReference type="Proteomes" id="UP000033567"/>
    </source>
</evidence>
<sequence length="256" mass="27894">MTAPKEHRSKAVDALASSRVRTGGRIAVLQSLSGKKRWSYFVDHFLILIIAIITICCLLIWLIMHILNPAPGPKLYVALVDHPIESAEADEMSSQAAMTLHMKADDNSGLVVDDGFDCSRDGLPKLQTMLSAGTVDVIIAPKSTFARLASYGYMSDLSQIFPDKQFGKQALLPGPTDDGQDDDAEASMNKGPVKPYGLMCDSIQNQRWQPHQKKKAKSTDLQRPNSASSDQAVIGLAVNSPHMHDAARFAKFACGR</sequence>
<keyword evidence="2" id="KW-0472">Membrane</keyword>
<accession>A0A0F4KUR0</accession>
<name>A0A0F4KUR0_9BIFI</name>
<organism evidence="3 4">
    <name type="scientific">Bifidobacterium mellis</name>
    <dbReference type="NCBI Taxonomy" id="1293823"/>
    <lineage>
        <taxon>Bacteria</taxon>
        <taxon>Bacillati</taxon>
        <taxon>Actinomycetota</taxon>
        <taxon>Actinomycetes</taxon>
        <taxon>Bifidobacteriales</taxon>
        <taxon>Bifidobacteriaceae</taxon>
        <taxon>Bifidobacterium</taxon>
    </lineage>
</organism>
<dbReference type="EMBL" id="JWMF01000007">
    <property type="protein sequence ID" value="KJY50140.1"/>
    <property type="molecule type" value="Genomic_DNA"/>
</dbReference>
<feature type="region of interest" description="Disordered" evidence="1">
    <location>
        <begin position="168"/>
        <end position="190"/>
    </location>
</feature>
<comment type="caution">
    <text evidence="3">The sequence shown here is derived from an EMBL/GenBank/DDBJ whole genome shotgun (WGS) entry which is preliminary data.</text>
</comment>